<reference evidence="2" key="1">
    <citation type="journal article" date="2020" name="Nature">
        <title>Giant virus diversity and host interactions through global metagenomics.</title>
        <authorList>
            <person name="Schulz F."/>
            <person name="Roux S."/>
            <person name="Paez-Espino D."/>
            <person name="Jungbluth S."/>
            <person name="Walsh D.A."/>
            <person name="Denef V.J."/>
            <person name="McMahon K.D."/>
            <person name="Konstantinidis K.T."/>
            <person name="Eloe-Fadrosh E.A."/>
            <person name="Kyrpides N.C."/>
            <person name="Woyke T."/>
        </authorList>
    </citation>
    <scope>NUCLEOTIDE SEQUENCE</scope>
    <source>
        <strain evidence="2">GVMAG-M-3300001348-25</strain>
    </source>
</reference>
<keyword evidence="1" id="KW-1133">Transmembrane helix</keyword>
<organism evidence="2">
    <name type="scientific">viral metagenome</name>
    <dbReference type="NCBI Taxonomy" id="1070528"/>
    <lineage>
        <taxon>unclassified sequences</taxon>
        <taxon>metagenomes</taxon>
        <taxon>organismal metagenomes</taxon>
    </lineage>
</organism>
<accession>A0A6C0EI72</accession>
<dbReference type="AlphaFoldDB" id="A0A6C0EI72"/>
<name>A0A6C0EI72_9ZZZZ</name>
<dbReference type="EMBL" id="MN738851">
    <property type="protein sequence ID" value="QHT28080.1"/>
    <property type="molecule type" value="Genomic_DNA"/>
</dbReference>
<evidence type="ECO:0000256" key="1">
    <source>
        <dbReference type="SAM" id="Phobius"/>
    </source>
</evidence>
<protein>
    <submittedName>
        <fullName evidence="2">Uncharacterized protein</fullName>
    </submittedName>
</protein>
<sequence length="71" mass="8217">MCFCEDGLFMKCNFFNNKFLSSMLCLFVLSLLVILLTLLVCLLAPSERSRRFSRILLSLVLNSSFIYNIKI</sequence>
<feature type="transmembrane region" description="Helical" evidence="1">
    <location>
        <begin position="19"/>
        <end position="44"/>
    </location>
</feature>
<proteinExistence type="predicted"/>
<evidence type="ECO:0000313" key="2">
    <source>
        <dbReference type="EMBL" id="QHT28080.1"/>
    </source>
</evidence>
<keyword evidence="1" id="KW-0812">Transmembrane</keyword>
<keyword evidence="1" id="KW-0472">Membrane</keyword>